<dbReference type="AlphaFoldDB" id="A0A644XEU8"/>
<accession>A0A644XEU8</accession>
<organism evidence="1">
    <name type="scientific">bioreactor metagenome</name>
    <dbReference type="NCBI Taxonomy" id="1076179"/>
    <lineage>
        <taxon>unclassified sequences</taxon>
        <taxon>metagenomes</taxon>
        <taxon>ecological metagenomes</taxon>
    </lineage>
</organism>
<evidence type="ECO:0000313" key="1">
    <source>
        <dbReference type="EMBL" id="MPM14447.1"/>
    </source>
</evidence>
<reference evidence="1" key="1">
    <citation type="submission" date="2019-08" db="EMBL/GenBank/DDBJ databases">
        <authorList>
            <person name="Kucharzyk K."/>
            <person name="Murdoch R.W."/>
            <person name="Higgins S."/>
            <person name="Loffler F."/>
        </authorList>
    </citation>
    <scope>NUCLEOTIDE SEQUENCE</scope>
</reference>
<gene>
    <name evidence="1" type="ORF">SDC9_60809</name>
</gene>
<dbReference type="EMBL" id="VSSQ01002280">
    <property type="protein sequence ID" value="MPM14447.1"/>
    <property type="molecule type" value="Genomic_DNA"/>
</dbReference>
<sequence length="206" mass="22626">MGDVDHRSLEAVVQGGNLCAHLDTKFCVEVGERFVKEEYLGLADDCAAYCNTLSLSTGEGLGLSVKQFFDLEDLGCFTYTLIDLFLGELADLQSECHVIIHGHVGIQSIVLEYHGDVSVFRGNIVYEVSIDVELTTGDVFQTCYHAEGRGLTTTGRSDEDDKLSVLDVNVDIVDGLYSTIVHFANVLELYCGHNASNLFYLPFTLP</sequence>
<comment type="caution">
    <text evidence="1">The sequence shown here is derived from an EMBL/GenBank/DDBJ whole genome shotgun (WGS) entry which is preliminary data.</text>
</comment>
<protein>
    <submittedName>
        <fullName evidence="1">Uncharacterized protein</fullName>
    </submittedName>
</protein>
<dbReference type="AntiFam" id="ANF00095">
    <property type="entry name" value="Shadow ORF (opposite ABC transporters)"/>
</dbReference>
<proteinExistence type="predicted"/>
<name>A0A644XEU8_9ZZZZ</name>